<evidence type="ECO:0000313" key="3">
    <source>
        <dbReference type="EMBL" id="MCJ0741744.1"/>
    </source>
</evidence>
<dbReference type="SUPFAM" id="SSF56601">
    <property type="entry name" value="beta-lactamase/transpeptidase-like"/>
    <property type="match status" value="1"/>
</dbReference>
<gene>
    <name evidence="3" type="ORF">MMF97_03395</name>
</gene>
<dbReference type="PROSITE" id="PS51257">
    <property type="entry name" value="PROKAR_LIPOPROTEIN"/>
    <property type="match status" value="1"/>
</dbReference>
<dbReference type="RefSeq" id="WP_243359162.1">
    <property type="nucleotide sequence ID" value="NZ_JALGBH010000001.1"/>
</dbReference>
<feature type="domain" description="Beta-lactamase-related" evidence="2">
    <location>
        <begin position="145"/>
        <end position="461"/>
    </location>
</feature>
<dbReference type="Gene3D" id="2.60.40.2340">
    <property type="match status" value="1"/>
</dbReference>
<keyword evidence="4" id="KW-1185">Reference proteome</keyword>
<comment type="caution">
    <text evidence="3">The sequence shown here is derived from an EMBL/GenBank/DDBJ whole genome shotgun (WGS) entry which is preliminary data.</text>
</comment>
<sequence>MNFKLTSSNVARLLASLMLFSAVLSSCSKKGDPKPEEIQKPKSEAKDLSGLSILKSENPSLTGDGYVYKSGAKFYVTLPMGSTINAVKVKFIFSDNATLKVNGSAVSGNTATVDLNNTQEVEITSESGFKSNYTILAQVGIKEIDEMVYPFIEKYGMPAVSYAIGKNSIENLVYKNATGFAVVETKERVRPDYMFRLASMSKQHTAIAIMTLIQQGKIGIDDLVFGPTGILKDSFPSVGPKSAKVTVRHLLEHTAGYTGDPMFSATYNGYTLDQRIQVMLNSTQSEPGTVFYYYNMGYGVLGKIIEVVSGKDYETYLKEIYAPTGAQVYICGTSPNQRRQKEVAYYAQNGSSGYGNDMNVAKAAGGVLINTEDLFKVLYSVDGGTIRQDILNSATRTLMFTPSTVTKGYAKGWRTNHSLFNGFYHGGNLAGTATFWIYGEDYSVAVLLNSRSEDSQFDVDLIVLTNNIMKKAKELGL</sequence>
<evidence type="ECO:0000256" key="1">
    <source>
        <dbReference type="SAM" id="SignalP"/>
    </source>
</evidence>
<dbReference type="InterPro" id="IPR012338">
    <property type="entry name" value="Beta-lactam/transpept-like"/>
</dbReference>
<dbReference type="Gene3D" id="3.40.710.10">
    <property type="entry name" value="DD-peptidase/beta-lactamase superfamily"/>
    <property type="match status" value="1"/>
</dbReference>
<feature type="signal peptide" evidence="1">
    <location>
        <begin position="1"/>
        <end position="30"/>
    </location>
</feature>
<dbReference type="PANTHER" id="PTHR46825:SF9">
    <property type="entry name" value="BETA-LACTAMASE-RELATED DOMAIN-CONTAINING PROTEIN"/>
    <property type="match status" value="1"/>
</dbReference>
<protein>
    <submittedName>
        <fullName evidence="3">Beta-lactamase family protein</fullName>
    </submittedName>
</protein>
<dbReference type="EMBL" id="JALGBH010000001">
    <property type="protein sequence ID" value="MCJ0741744.1"/>
    <property type="molecule type" value="Genomic_DNA"/>
</dbReference>
<dbReference type="PANTHER" id="PTHR46825">
    <property type="entry name" value="D-ALANYL-D-ALANINE-CARBOXYPEPTIDASE/ENDOPEPTIDASE AMPH"/>
    <property type="match status" value="1"/>
</dbReference>
<dbReference type="InterPro" id="IPR050491">
    <property type="entry name" value="AmpC-like"/>
</dbReference>
<feature type="chain" id="PRO_5045207914" evidence="1">
    <location>
        <begin position="31"/>
        <end position="477"/>
    </location>
</feature>
<accession>A0ABS9ZUU9</accession>
<organism evidence="3 4">
    <name type="scientific">Pedobacter montanisoli</name>
    <dbReference type="NCBI Taxonomy" id="2923277"/>
    <lineage>
        <taxon>Bacteria</taxon>
        <taxon>Pseudomonadati</taxon>
        <taxon>Bacteroidota</taxon>
        <taxon>Sphingobacteriia</taxon>
        <taxon>Sphingobacteriales</taxon>
        <taxon>Sphingobacteriaceae</taxon>
        <taxon>Pedobacter</taxon>
    </lineage>
</organism>
<evidence type="ECO:0000259" key="2">
    <source>
        <dbReference type="Pfam" id="PF00144"/>
    </source>
</evidence>
<keyword evidence="1" id="KW-0732">Signal</keyword>
<dbReference type="InterPro" id="IPR001466">
    <property type="entry name" value="Beta-lactam-related"/>
</dbReference>
<evidence type="ECO:0000313" key="4">
    <source>
        <dbReference type="Proteomes" id="UP001165460"/>
    </source>
</evidence>
<proteinExistence type="predicted"/>
<reference evidence="3" key="1">
    <citation type="submission" date="2022-03" db="EMBL/GenBank/DDBJ databases">
        <authorList>
            <person name="Woo C.Y."/>
        </authorList>
    </citation>
    <scope>NUCLEOTIDE SEQUENCE</scope>
    <source>
        <strain evidence="3">CYS-01</strain>
    </source>
</reference>
<name>A0ABS9ZUU9_9SPHI</name>
<dbReference type="Pfam" id="PF00144">
    <property type="entry name" value="Beta-lactamase"/>
    <property type="match status" value="1"/>
</dbReference>
<dbReference type="Proteomes" id="UP001165460">
    <property type="component" value="Unassembled WGS sequence"/>
</dbReference>